<sequence length="139" mass="15117">MVFFDVCVRQRHLKNVSLLFPSRLLSDLVRKWTANRALLELANGGDLVRVQDFGSFVVDRRGYSALFEVRNIAEEIAERGHAYDAFVVVPAQEAASSEVDAALELPTGSAVLHSLIANDVNGDPVQIDDSLVPPTAAPS</sequence>
<organism evidence="2">
    <name type="scientific">Rhizobium leguminosarum</name>
    <dbReference type="NCBI Taxonomy" id="384"/>
    <lineage>
        <taxon>Bacteria</taxon>
        <taxon>Pseudomonadati</taxon>
        <taxon>Pseudomonadota</taxon>
        <taxon>Alphaproteobacteria</taxon>
        <taxon>Hyphomicrobiales</taxon>
        <taxon>Rhizobiaceae</taxon>
        <taxon>Rhizobium/Agrobacterium group</taxon>
        <taxon>Rhizobium</taxon>
    </lineage>
</organism>
<protein>
    <recommendedName>
        <fullName evidence="1">UbiC transcription regulator-associated domain-containing protein</fullName>
    </recommendedName>
</protein>
<dbReference type="GO" id="GO:0006355">
    <property type="term" value="P:regulation of DNA-templated transcription"/>
    <property type="evidence" value="ECO:0007669"/>
    <property type="project" value="InterPro"/>
</dbReference>
<dbReference type="EMBL" id="LWBS01000279">
    <property type="protein sequence ID" value="OAP93565.1"/>
    <property type="molecule type" value="Genomic_DNA"/>
</dbReference>
<name>A0A179BQE5_RHILE</name>
<dbReference type="GO" id="GO:0003677">
    <property type="term" value="F:DNA binding"/>
    <property type="evidence" value="ECO:0007669"/>
    <property type="project" value="InterPro"/>
</dbReference>
<feature type="domain" description="UbiC transcription regulator-associated" evidence="1">
    <location>
        <begin position="79"/>
        <end position="138"/>
    </location>
</feature>
<dbReference type="PANTHER" id="PTHR44846:SF16">
    <property type="entry name" value="TRANSCRIPTIONAL REGULATOR PHNF-RELATED"/>
    <property type="match status" value="1"/>
</dbReference>
<dbReference type="InterPro" id="IPR011663">
    <property type="entry name" value="UTRA"/>
</dbReference>
<dbReference type="InterPro" id="IPR028978">
    <property type="entry name" value="Chorismate_lyase_/UTRA_dom_sf"/>
</dbReference>
<dbReference type="PANTHER" id="PTHR44846">
    <property type="entry name" value="MANNOSYL-D-GLYCERATE TRANSPORT/METABOLISM SYSTEM REPRESSOR MNGR-RELATED"/>
    <property type="match status" value="1"/>
</dbReference>
<dbReference type="InterPro" id="IPR050679">
    <property type="entry name" value="Bact_HTH_transcr_reg"/>
</dbReference>
<dbReference type="Pfam" id="PF07702">
    <property type="entry name" value="UTRA"/>
    <property type="match status" value="1"/>
</dbReference>
<proteinExistence type="predicted"/>
<dbReference type="AlphaFoldDB" id="A0A179BQE5"/>
<dbReference type="Gene3D" id="3.40.1410.10">
    <property type="entry name" value="Chorismate lyase-like"/>
    <property type="match status" value="1"/>
</dbReference>
<evidence type="ECO:0000259" key="1">
    <source>
        <dbReference type="Pfam" id="PF07702"/>
    </source>
</evidence>
<accession>A0A179BQE5</accession>
<evidence type="ECO:0000313" key="2">
    <source>
        <dbReference type="EMBL" id="OAP93565.1"/>
    </source>
</evidence>
<gene>
    <name evidence="2" type="ORF">A4U53_39960</name>
</gene>
<comment type="caution">
    <text evidence="2">The sequence shown here is derived from an EMBL/GenBank/DDBJ whole genome shotgun (WGS) entry which is preliminary data.</text>
</comment>
<reference evidence="2" key="1">
    <citation type="submission" date="2016-04" db="EMBL/GenBank/DDBJ databases">
        <title>Fast-growing isolate from the root nodules of Vavilovia formosa.</title>
        <authorList>
            <person name="Kimeklis A."/>
            <person name="Safronova V."/>
            <person name="Belimov A."/>
            <person name="Andronov E."/>
        </authorList>
    </citation>
    <scope>NUCLEOTIDE SEQUENCE [LARGE SCALE GENOMIC DNA]</scope>
    <source>
        <strain evidence="2">Vaf-46</strain>
    </source>
</reference>
<dbReference type="SUPFAM" id="SSF64288">
    <property type="entry name" value="Chorismate lyase-like"/>
    <property type="match status" value="1"/>
</dbReference>